<evidence type="ECO:0000259" key="1">
    <source>
        <dbReference type="Pfam" id="PF22936"/>
    </source>
</evidence>
<comment type="caution">
    <text evidence="2">The sequence shown here is derived from an EMBL/GenBank/DDBJ whole genome shotgun (WGS) entry which is preliminary data.</text>
</comment>
<organism evidence="2 3">
    <name type="scientific">Phytophthora infestans</name>
    <name type="common">Potato late blight agent</name>
    <name type="synonym">Botrytis infestans</name>
    <dbReference type="NCBI Taxonomy" id="4787"/>
    <lineage>
        <taxon>Eukaryota</taxon>
        <taxon>Sar</taxon>
        <taxon>Stramenopiles</taxon>
        <taxon>Oomycota</taxon>
        <taxon>Peronosporomycetes</taxon>
        <taxon>Peronosporales</taxon>
        <taxon>Peronosporaceae</taxon>
        <taxon>Phytophthora</taxon>
    </lineage>
</organism>
<dbReference type="EMBL" id="JAACNO010001764">
    <property type="protein sequence ID" value="KAF4137696.1"/>
    <property type="molecule type" value="Genomic_DNA"/>
</dbReference>
<feature type="domain" description="Retrovirus-related Pol polyprotein from transposon TNT 1-94-like beta-barrel" evidence="1">
    <location>
        <begin position="2"/>
        <end position="73"/>
    </location>
</feature>
<sequence>MSDKSLFEKLEVIYGRHVRVATSRMTPVEGVDIVLLTVLMTDGQNASVRLHKVLYVPKLEMNSLSVYQAAQGGAEFDFHTLPGSVTMSLDHRNVTCRAINKLYVLHAARPPAEALAV</sequence>
<gene>
    <name evidence="2" type="ORF">GN958_ATG13097</name>
</gene>
<dbReference type="Proteomes" id="UP000704712">
    <property type="component" value="Unassembled WGS sequence"/>
</dbReference>
<evidence type="ECO:0000313" key="2">
    <source>
        <dbReference type="EMBL" id="KAF4137696.1"/>
    </source>
</evidence>
<name>A0A8S9UA68_PHYIN</name>
<proteinExistence type="predicted"/>
<protein>
    <recommendedName>
        <fullName evidence="1">Retrovirus-related Pol polyprotein from transposon TNT 1-94-like beta-barrel domain-containing protein</fullName>
    </recommendedName>
</protein>
<evidence type="ECO:0000313" key="3">
    <source>
        <dbReference type="Proteomes" id="UP000704712"/>
    </source>
</evidence>
<accession>A0A8S9UA68</accession>
<dbReference type="InterPro" id="IPR054722">
    <property type="entry name" value="PolX-like_BBD"/>
</dbReference>
<dbReference type="Pfam" id="PF22936">
    <property type="entry name" value="Pol_BBD"/>
    <property type="match status" value="1"/>
</dbReference>
<dbReference type="AlphaFoldDB" id="A0A8S9UA68"/>
<reference evidence="2" key="1">
    <citation type="submission" date="2020-03" db="EMBL/GenBank/DDBJ databases">
        <title>Hybrid Assembly of Korean Phytophthora infestans isolates.</title>
        <authorList>
            <person name="Prokchorchik M."/>
            <person name="Lee Y."/>
            <person name="Seo J."/>
            <person name="Cho J.-H."/>
            <person name="Park Y.-E."/>
            <person name="Jang D.-C."/>
            <person name="Im J.-S."/>
            <person name="Choi J.-G."/>
            <person name="Park H.-J."/>
            <person name="Lee G.-B."/>
            <person name="Lee Y.-G."/>
            <person name="Hong S.-Y."/>
            <person name="Cho K."/>
            <person name="Sohn K.H."/>
        </authorList>
    </citation>
    <scope>NUCLEOTIDE SEQUENCE</scope>
    <source>
        <strain evidence="2">KR_2_A2</strain>
    </source>
</reference>